<evidence type="ECO:0000313" key="3">
    <source>
        <dbReference type="Proteomes" id="UP000199651"/>
    </source>
</evidence>
<dbReference type="Gene3D" id="1.10.3110.10">
    <property type="entry name" value="protoporphyrinogen ix oxidase, domain 3"/>
    <property type="match status" value="1"/>
</dbReference>
<dbReference type="PANTHER" id="PTHR42923">
    <property type="entry name" value="PROTOPORPHYRINOGEN OXIDASE"/>
    <property type="match status" value="1"/>
</dbReference>
<evidence type="ECO:0000313" key="2">
    <source>
        <dbReference type="EMBL" id="SDP66864.1"/>
    </source>
</evidence>
<accession>A0A1H0UL35</accession>
<dbReference type="Proteomes" id="UP000199651">
    <property type="component" value="Unassembled WGS sequence"/>
</dbReference>
<keyword evidence="3" id="KW-1185">Reference proteome</keyword>
<reference evidence="3" key="1">
    <citation type="submission" date="2016-10" db="EMBL/GenBank/DDBJ databases">
        <authorList>
            <person name="Varghese N."/>
            <person name="Submissions S."/>
        </authorList>
    </citation>
    <scope>NUCLEOTIDE SEQUENCE [LARGE SCALE GENOMIC DNA]</scope>
    <source>
        <strain evidence="3">IBRC-M 10655</strain>
    </source>
</reference>
<dbReference type="SUPFAM" id="SSF54373">
    <property type="entry name" value="FAD-linked reductases, C-terminal domain"/>
    <property type="match status" value="1"/>
</dbReference>
<feature type="domain" description="Amine oxidase" evidence="1">
    <location>
        <begin position="14"/>
        <end position="428"/>
    </location>
</feature>
<dbReference type="InterPro" id="IPR036188">
    <property type="entry name" value="FAD/NAD-bd_sf"/>
</dbReference>
<dbReference type="RefSeq" id="WP_228770183.1">
    <property type="nucleotide sequence ID" value="NZ_FNDV01000001.1"/>
</dbReference>
<dbReference type="Gene3D" id="3.90.660.20">
    <property type="entry name" value="Protoporphyrinogen oxidase, mitochondrial, domain 2"/>
    <property type="match status" value="1"/>
</dbReference>
<evidence type="ECO:0000259" key="1">
    <source>
        <dbReference type="Pfam" id="PF01593"/>
    </source>
</evidence>
<dbReference type="Pfam" id="PF01593">
    <property type="entry name" value="Amino_oxidase"/>
    <property type="match status" value="1"/>
</dbReference>
<dbReference type="AlphaFoldDB" id="A0A1H0UL35"/>
<dbReference type="STRING" id="504798.SAMN05421871_101306"/>
<sequence length="438" mass="46870">MTADLDVAIVGAGVAGLSLAFRLRQAGRSVHVFESTAHVGGRMRSVRREGYLIDTGAEMIGTHGYPATWRLMRDLGMSEEDTPLIGGDLAMWREGQAHPYVGDPRGMVSGAGLTAAGRVSLAKLMASAAVRKRSFDVDRPEHTPLGVTTVREFARRYHPDVHDYLLQPLCGGFFGWDTDRAAAGPLLSHLLAVGPTKSFRTWRDGMDTLARTLASRVEVSTGVAVQEVTQTPEGARVTVDGAALTARQVVLCVPAPVAVDLHSGAPDFVRACEFQPMVKVVCLLDRPIGVGGASWAVEVPAVENPAFAGFILDDRKHPDRVPPGRGMVTLFAGADASRLLDLSNDQVVDTLVRQAGRYLPDLAAACRVSVVVRFRHGLPMPTAASLAARAAFVRRPVSSIDYAGDWCVQRPSSEGAVRSAELVARRIMADNPLAVLRG</sequence>
<proteinExistence type="predicted"/>
<dbReference type="InterPro" id="IPR002937">
    <property type="entry name" value="Amino_oxidase"/>
</dbReference>
<dbReference type="GO" id="GO:0016491">
    <property type="term" value="F:oxidoreductase activity"/>
    <property type="evidence" value="ECO:0007669"/>
    <property type="project" value="InterPro"/>
</dbReference>
<dbReference type="SUPFAM" id="SSF51905">
    <property type="entry name" value="FAD/NAD(P)-binding domain"/>
    <property type="match status" value="1"/>
</dbReference>
<dbReference type="EMBL" id="FNJB01000011">
    <property type="protein sequence ID" value="SDP66864.1"/>
    <property type="molecule type" value="Genomic_DNA"/>
</dbReference>
<name>A0A1H0UL35_9PSEU</name>
<organism evidence="2 3">
    <name type="scientific">Actinokineospora alba</name>
    <dbReference type="NCBI Taxonomy" id="504798"/>
    <lineage>
        <taxon>Bacteria</taxon>
        <taxon>Bacillati</taxon>
        <taxon>Actinomycetota</taxon>
        <taxon>Actinomycetes</taxon>
        <taxon>Pseudonocardiales</taxon>
        <taxon>Pseudonocardiaceae</taxon>
        <taxon>Actinokineospora</taxon>
    </lineage>
</organism>
<dbReference type="InterPro" id="IPR050464">
    <property type="entry name" value="Zeta_carotene_desat/Oxidored"/>
</dbReference>
<protein>
    <submittedName>
        <fullName evidence="2">Oxygen-dependent protoporphyrinogen oxidase</fullName>
    </submittedName>
</protein>
<gene>
    <name evidence="2" type="ORF">SAMN05192558_111275</name>
</gene>
<dbReference type="Gene3D" id="3.50.50.60">
    <property type="entry name" value="FAD/NAD(P)-binding domain"/>
    <property type="match status" value="1"/>
</dbReference>